<feature type="signal peptide" evidence="2">
    <location>
        <begin position="1"/>
        <end position="35"/>
    </location>
</feature>
<evidence type="ECO:0000256" key="2">
    <source>
        <dbReference type="SAM" id="SignalP"/>
    </source>
</evidence>
<evidence type="ECO:0000313" key="3">
    <source>
        <dbReference type="EMBL" id="MBP2411514.1"/>
    </source>
</evidence>
<dbReference type="RefSeq" id="WP_209676675.1">
    <property type="nucleotide sequence ID" value="NZ_JAGIOI010000001.1"/>
</dbReference>
<evidence type="ECO:0000313" key="4">
    <source>
        <dbReference type="Proteomes" id="UP000711614"/>
    </source>
</evidence>
<keyword evidence="2" id="KW-0732">Signal</keyword>
<dbReference type="Proteomes" id="UP000711614">
    <property type="component" value="Unassembled WGS sequence"/>
</dbReference>
<dbReference type="NCBIfam" id="TIGR01167">
    <property type="entry name" value="LPXTG_anchor"/>
    <property type="match status" value="1"/>
</dbReference>
<keyword evidence="1" id="KW-0472">Membrane</keyword>
<feature type="chain" id="PRO_5047133145" evidence="2">
    <location>
        <begin position="36"/>
        <end position="192"/>
    </location>
</feature>
<comment type="caution">
    <text evidence="3">The sequence shown here is derived from an EMBL/GenBank/DDBJ whole genome shotgun (WGS) entry which is preliminary data.</text>
</comment>
<sequence length="192" mass="19718">MIPRMMPRQRVRTTAVAVALVAGAVPLVVVPGAEAAAPANISYSTDGVHYGGEVPNLFSGSQKLAPGEGIERTLWVRNGYPMTVTVGVQATTPVEAGGTELVGNTQPDVTSLQPGAEAAISVAVLLPEEAGNTSQDGGWPVRLQVKVGEATPAGPGQLPVTGAQNWLWTVGLAVLLGGAGAYMRTSKRRESP</sequence>
<proteinExistence type="predicted"/>
<accession>A0ABS4YRY2</accession>
<keyword evidence="4" id="KW-1185">Reference proteome</keyword>
<name>A0ABS4YRY2_9MICC</name>
<feature type="transmembrane region" description="Helical" evidence="1">
    <location>
        <begin position="166"/>
        <end position="183"/>
    </location>
</feature>
<protein>
    <submittedName>
        <fullName evidence="3">LPXTG-motif cell wall-anchored protein</fullName>
    </submittedName>
</protein>
<organism evidence="3 4">
    <name type="scientific">Arthrobacter stackebrandtii</name>
    <dbReference type="NCBI Taxonomy" id="272161"/>
    <lineage>
        <taxon>Bacteria</taxon>
        <taxon>Bacillati</taxon>
        <taxon>Actinomycetota</taxon>
        <taxon>Actinomycetes</taxon>
        <taxon>Micrococcales</taxon>
        <taxon>Micrococcaceae</taxon>
        <taxon>Arthrobacter</taxon>
    </lineage>
</organism>
<reference evidence="3 4" key="1">
    <citation type="submission" date="2021-03" db="EMBL/GenBank/DDBJ databases">
        <title>Sequencing the genomes of 1000 actinobacteria strains.</title>
        <authorList>
            <person name="Klenk H.-P."/>
        </authorList>
    </citation>
    <scope>NUCLEOTIDE SEQUENCE [LARGE SCALE GENOMIC DNA]</scope>
    <source>
        <strain evidence="3 4">DSM 16005</strain>
    </source>
</reference>
<keyword evidence="1" id="KW-0812">Transmembrane</keyword>
<keyword evidence="1" id="KW-1133">Transmembrane helix</keyword>
<evidence type="ECO:0000256" key="1">
    <source>
        <dbReference type="SAM" id="Phobius"/>
    </source>
</evidence>
<gene>
    <name evidence="3" type="ORF">JOF48_000313</name>
</gene>
<dbReference type="EMBL" id="JAGIOI010000001">
    <property type="protein sequence ID" value="MBP2411514.1"/>
    <property type="molecule type" value="Genomic_DNA"/>
</dbReference>